<evidence type="ECO:0000313" key="2">
    <source>
        <dbReference type="Proteomes" id="UP000799438"/>
    </source>
</evidence>
<dbReference type="AlphaFoldDB" id="A0A6A6B061"/>
<keyword evidence="2" id="KW-1185">Reference proteome</keyword>
<reference evidence="1" key="1">
    <citation type="journal article" date="2020" name="Stud. Mycol.">
        <title>101 Dothideomycetes genomes: a test case for predicting lifestyles and emergence of pathogens.</title>
        <authorList>
            <person name="Haridas S."/>
            <person name="Albert R."/>
            <person name="Binder M."/>
            <person name="Bloem J."/>
            <person name="Labutti K."/>
            <person name="Salamov A."/>
            <person name="Andreopoulos B."/>
            <person name="Baker S."/>
            <person name="Barry K."/>
            <person name="Bills G."/>
            <person name="Bluhm B."/>
            <person name="Cannon C."/>
            <person name="Castanera R."/>
            <person name="Culley D."/>
            <person name="Daum C."/>
            <person name="Ezra D."/>
            <person name="Gonzalez J."/>
            <person name="Henrissat B."/>
            <person name="Kuo A."/>
            <person name="Liang C."/>
            <person name="Lipzen A."/>
            <person name="Lutzoni F."/>
            <person name="Magnuson J."/>
            <person name="Mondo S."/>
            <person name="Nolan M."/>
            <person name="Ohm R."/>
            <person name="Pangilinan J."/>
            <person name="Park H.-J."/>
            <person name="Ramirez L."/>
            <person name="Alfaro M."/>
            <person name="Sun H."/>
            <person name="Tritt A."/>
            <person name="Yoshinaga Y."/>
            <person name="Zwiers L.-H."/>
            <person name="Turgeon B."/>
            <person name="Goodwin S."/>
            <person name="Spatafora J."/>
            <person name="Crous P."/>
            <person name="Grigoriev I."/>
        </authorList>
    </citation>
    <scope>NUCLEOTIDE SEQUENCE</scope>
    <source>
        <strain evidence="1">CBS 121167</strain>
    </source>
</reference>
<dbReference type="EMBL" id="ML995534">
    <property type="protein sequence ID" value="KAF2136091.1"/>
    <property type="molecule type" value="Genomic_DNA"/>
</dbReference>
<dbReference type="Proteomes" id="UP000799438">
    <property type="component" value="Unassembled WGS sequence"/>
</dbReference>
<accession>A0A6A6B061</accession>
<evidence type="ECO:0000313" key="1">
    <source>
        <dbReference type="EMBL" id="KAF2136091.1"/>
    </source>
</evidence>
<sequence length="81" mass="8823">MAPRIIPCLLSAPTCFLLCSHDAYYDCFPFHSDNQHFFLQRLTNRPFISLVSASPMSFLISSAKKPSQTAAANATPGKCGA</sequence>
<gene>
    <name evidence="1" type="ORF">K452DRAFT_292673</name>
</gene>
<dbReference type="RefSeq" id="XP_033391809.1">
    <property type="nucleotide sequence ID" value="XM_033541416.1"/>
</dbReference>
<name>A0A6A6B061_9PEZI</name>
<proteinExistence type="predicted"/>
<protein>
    <submittedName>
        <fullName evidence="1">Uncharacterized protein</fullName>
    </submittedName>
</protein>
<organism evidence="1 2">
    <name type="scientific">Aplosporella prunicola CBS 121167</name>
    <dbReference type="NCBI Taxonomy" id="1176127"/>
    <lineage>
        <taxon>Eukaryota</taxon>
        <taxon>Fungi</taxon>
        <taxon>Dikarya</taxon>
        <taxon>Ascomycota</taxon>
        <taxon>Pezizomycotina</taxon>
        <taxon>Dothideomycetes</taxon>
        <taxon>Dothideomycetes incertae sedis</taxon>
        <taxon>Botryosphaeriales</taxon>
        <taxon>Aplosporellaceae</taxon>
        <taxon>Aplosporella</taxon>
    </lineage>
</organism>
<dbReference type="GeneID" id="54298912"/>